<evidence type="ECO:0000259" key="8">
    <source>
        <dbReference type="PROSITE" id="PS50850"/>
    </source>
</evidence>
<name>A0A6J5ZIA6_9ZZZZ</name>
<feature type="transmembrane region" description="Helical" evidence="7">
    <location>
        <begin position="217"/>
        <end position="235"/>
    </location>
</feature>
<dbReference type="InterPro" id="IPR036259">
    <property type="entry name" value="MFS_trans_sf"/>
</dbReference>
<organism evidence="9">
    <name type="scientific">freshwater metagenome</name>
    <dbReference type="NCBI Taxonomy" id="449393"/>
    <lineage>
        <taxon>unclassified sequences</taxon>
        <taxon>metagenomes</taxon>
        <taxon>ecological metagenomes</taxon>
    </lineage>
</organism>
<evidence type="ECO:0000256" key="2">
    <source>
        <dbReference type="ARBA" id="ARBA00022448"/>
    </source>
</evidence>
<evidence type="ECO:0000256" key="7">
    <source>
        <dbReference type="SAM" id="Phobius"/>
    </source>
</evidence>
<evidence type="ECO:0000256" key="1">
    <source>
        <dbReference type="ARBA" id="ARBA00004651"/>
    </source>
</evidence>
<feature type="transmembrane region" description="Helical" evidence="7">
    <location>
        <begin position="255"/>
        <end position="272"/>
    </location>
</feature>
<feature type="transmembrane region" description="Helical" evidence="7">
    <location>
        <begin position="50"/>
        <end position="70"/>
    </location>
</feature>
<protein>
    <submittedName>
        <fullName evidence="9">Unannotated protein</fullName>
    </submittedName>
</protein>
<feature type="transmembrane region" description="Helical" evidence="7">
    <location>
        <begin position="102"/>
        <end position="118"/>
    </location>
</feature>
<dbReference type="GO" id="GO:0005886">
    <property type="term" value="C:plasma membrane"/>
    <property type="evidence" value="ECO:0007669"/>
    <property type="project" value="UniProtKB-SubCell"/>
</dbReference>
<dbReference type="PROSITE" id="PS50850">
    <property type="entry name" value="MFS"/>
    <property type="match status" value="1"/>
</dbReference>
<feature type="transmembrane region" description="Helical" evidence="7">
    <location>
        <begin position="310"/>
        <end position="334"/>
    </location>
</feature>
<dbReference type="InterPro" id="IPR020846">
    <property type="entry name" value="MFS_dom"/>
</dbReference>
<dbReference type="SUPFAM" id="SSF103473">
    <property type="entry name" value="MFS general substrate transporter"/>
    <property type="match status" value="1"/>
</dbReference>
<evidence type="ECO:0000256" key="5">
    <source>
        <dbReference type="ARBA" id="ARBA00022989"/>
    </source>
</evidence>
<dbReference type="AlphaFoldDB" id="A0A6J5ZIA6"/>
<feature type="domain" description="Major facilitator superfamily (MFS) profile" evidence="8">
    <location>
        <begin position="11"/>
        <end position="401"/>
    </location>
</feature>
<keyword evidence="2" id="KW-0813">Transport</keyword>
<evidence type="ECO:0000256" key="3">
    <source>
        <dbReference type="ARBA" id="ARBA00022475"/>
    </source>
</evidence>
<feature type="transmembrane region" description="Helical" evidence="7">
    <location>
        <begin position="15"/>
        <end position="38"/>
    </location>
</feature>
<reference evidence="9" key="1">
    <citation type="submission" date="2020-05" db="EMBL/GenBank/DDBJ databases">
        <authorList>
            <person name="Chiriac C."/>
            <person name="Salcher M."/>
            <person name="Ghai R."/>
            <person name="Kavagutti S V."/>
        </authorList>
    </citation>
    <scope>NUCLEOTIDE SEQUENCE</scope>
</reference>
<evidence type="ECO:0000313" key="9">
    <source>
        <dbReference type="EMBL" id="CAB4341026.1"/>
    </source>
</evidence>
<dbReference type="InterPro" id="IPR050171">
    <property type="entry name" value="MFS_Transporters"/>
</dbReference>
<feature type="transmembrane region" description="Helical" evidence="7">
    <location>
        <begin position="284"/>
        <end position="304"/>
    </location>
</feature>
<evidence type="ECO:0000256" key="6">
    <source>
        <dbReference type="ARBA" id="ARBA00023136"/>
    </source>
</evidence>
<evidence type="ECO:0000256" key="4">
    <source>
        <dbReference type="ARBA" id="ARBA00022692"/>
    </source>
</evidence>
<feature type="transmembrane region" description="Helical" evidence="7">
    <location>
        <begin position="378"/>
        <end position="396"/>
    </location>
</feature>
<sequence length="411" mass="44277">MPQFLIESTPHVRRFLIGALFNALGGGLTLPLLVVYLHQVRGLSLTSASLVLSWMAVTGLWASPIIGAIVDRAGPRVVLLCAILVEALGTIAWPLVHTTYQAIAVSTVVAIGSAGIWPPQTTMMARMVSEEFRQKFFGFQFMALNLGLGLGGIIGSLIVRIEDPSTFTTLYIVDGLTYIIFFLFVLSLRGTGGKLTADERGSSDIGSYREVFADRRLIKISVMSVLLLTCGYASLDAGMPVLMTTVGGLKVSDLGLVWAVNTFVIVLLQISILNRLEGKSRTRLLAVVGALWSLSWILIAIGISIPRWTFLFACIAIAVFALGETVWSPIGAALQNVIAPEHLRGRYNAIGGQVWVVAGTLGPAFSGLMMQHKLELEWLALLAIGCLIAGYLGIGLKRELSAYEDGTELEK</sequence>
<dbReference type="PANTHER" id="PTHR23517">
    <property type="entry name" value="RESISTANCE PROTEIN MDTM, PUTATIVE-RELATED-RELATED"/>
    <property type="match status" value="1"/>
</dbReference>
<feature type="transmembrane region" description="Helical" evidence="7">
    <location>
        <begin position="167"/>
        <end position="186"/>
    </location>
</feature>
<keyword evidence="4 7" id="KW-0812">Transmembrane</keyword>
<comment type="subcellular location">
    <subcellularLocation>
        <location evidence="1">Cell membrane</location>
        <topology evidence="1">Multi-pass membrane protein</topology>
    </subcellularLocation>
</comment>
<keyword evidence="5 7" id="KW-1133">Transmembrane helix</keyword>
<proteinExistence type="predicted"/>
<dbReference type="Pfam" id="PF07690">
    <property type="entry name" value="MFS_1"/>
    <property type="match status" value="1"/>
</dbReference>
<feature type="transmembrane region" description="Helical" evidence="7">
    <location>
        <begin position="346"/>
        <end position="366"/>
    </location>
</feature>
<dbReference type="InterPro" id="IPR011701">
    <property type="entry name" value="MFS"/>
</dbReference>
<dbReference type="PANTHER" id="PTHR23517:SF2">
    <property type="entry name" value="MULTIDRUG RESISTANCE PROTEIN MDTH"/>
    <property type="match status" value="1"/>
</dbReference>
<dbReference type="Gene3D" id="1.20.1250.20">
    <property type="entry name" value="MFS general substrate transporter like domains"/>
    <property type="match status" value="1"/>
</dbReference>
<dbReference type="GO" id="GO:0022857">
    <property type="term" value="F:transmembrane transporter activity"/>
    <property type="evidence" value="ECO:0007669"/>
    <property type="project" value="InterPro"/>
</dbReference>
<feature type="transmembrane region" description="Helical" evidence="7">
    <location>
        <begin position="139"/>
        <end position="161"/>
    </location>
</feature>
<gene>
    <name evidence="9" type="ORF">UFOPK3770_00957</name>
</gene>
<feature type="transmembrane region" description="Helical" evidence="7">
    <location>
        <begin position="77"/>
        <end position="96"/>
    </location>
</feature>
<accession>A0A6J5ZIA6</accession>
<keyword evidence="3" id="KW-1003">Cell membrane</keyword>
<dbReference type="EMBL" id="CAESAJ010000109">
    <property type="protein sequence ID" value="CAB4341026.1"/>
    <property type="molecule type" value="Genomic_DNA"/>
</dbReference>
<keyword evidence="6 7" id="KW-0472">Membrane</keyword>